<evidence type="ECO:0000256" key="1">
    <source>
        <dbReference type="SAM" id="MobiDB-lite"/>
    </source>
</evidence>
<organism evidence="2 3">
    <name type="scientific">Fodinibius sediminis</name>
    <dbReference type="NCBI Taxonomy" id="1214077"/>
    <lineage>
        <taxon>Bacteria</taxon>
        <taxon>Pseudomonadati</taxon>
        <taxon>Balneolota</taxon>
        <taxon>Balneolia</taxon>
        <taxon>Balneolales</taxon>
        <taxon>Balneolaceae</taxon>
        <taxon>Fodinibius</taxon>
    </lineage>
</organism>
<evidence type="ECO:0008006" key="4">
    <source>
        <dbReference type="Google" id="ProtNLM"/>
    </source>
</evidence>
<evidence type="ECO:0000313" key="3">
    <source>
        <dbReference type="Proteomes" id="UP000317593"/>
    </source>
</evidence>
<feature type="region of interest" description="Disordered" evidence="1">
    <location>
        <begin position="62"/>
        <end position="81"/>
    </location>
</feature>
<reference evidence="2 3" key="1">
    <citation type="submission" date="2017-05" db="EMBL/GenBank/DDBJ databases">
        <authorList>
            <person name="Varghese N."/>
            <person name="Submissions S."/>
        </authorList>
    </citation>
    <scope>NUCLEOTIDE SEQUENCE [LARGE SCALE GENOMIC DNA]</scope>
    <source>
        <strain evidence="2 3">DSM 21194</strain>
    </source>
</reference>
<accession>A0A521E5U7</accession>
<evidence type="ECO:0000313" key="2">
    <source>
        <dbReference type="EMBL" id="SMO79277.1"/>
    </source>
</evidence>
<gene>
    <name evidence="2" type="ORF">SAMN06265218_113101</name>
</gene>
<keyword evidence="3" id="KW-1185">Reference proteome</keyword>
<name>A0A521E5U7_9BACT</name>
<proteinExistence type="predicted"/>
<dbReference type="AlphaFoldDB" id="A0A521E5U7"/>
<dbReference type="Proteomes" id="UP000317593">
    <property type="component" value="Unassembled WGS sequence"/>
</dbReference>
<dbReference type="RefSeq" id="WP_142715292.1">
    <property type="nucleotide sequence ID" value="NZ_FXTH01000013.1"/>
</dbReference>
<feature type="compositionally biased region" description="Polar residues" evidence="1">
    <location>
        <begin position="67"/>
        <end position="81"/>
    </location>
</feature>
<dbReference type="OrthoDB" id="1525200at2"/>
<protein>
    <recommendedName>
        <fullName evidence="4">Zinc-finger</fullName>
    </recommendedName>
</protein>
<dbReference type="EMBL" id="FXTH01000013">
    <property type="protein sequence ID" value="SMO79277.1"/>
    <property type="molecule type" value="Genomic_DNA"/>
</dbReference>
<sequence>MDLTEFDRDEILTNFLTDYIDGTLGRAERRSFEEYLANNVKERKFVRKAIEGKKALSQLAEGMKSAAGNTSLSSLTATDEH</sequence>